<organism evidence="2 3">
    <name type="scientific">Nocardia terrae</name>
    <dbReference type="NCBI Taxonomy" id="2675851"/>
    <lineage>
        <taxon>Bacteria</taxon>
        <taxon>Bacillati</taxon>
        <taxon>Actinomycetota</taxon>
        <taxon>Actinomycetes</taxon>
        <taxon>Mycobacteriales</taxon>
        <taxon>Nocardiaceae</taxon>
        <taxon>Nocardia</taxon>
    </lineage>
</organism>
<sequence length="69" mass="7103">MTTVTIGGALAVALIGFAGPASASAVPVAHTWCPHSEEMHQTWDVNTGQPVICVNTGATGLMWVPDATR</sequence>
<feature type="chain" id="PRO_5029505572" evidence="1">
    <location>
        <begin position="24"/>
        <end position="69"/>
    </location>
</feature>
<gene>
    <name evidence="2" type="ORF">GPX89_24785</name>
</gene>
<evidence type="ECO:0000256" key="1">
    <source>
        <dbReference type="SAM" id="SignalP"/>
    </source>
</evidence>
<proteinExistence type="predicted"/>
<keyword evidence="3" id="KW-1185">Reference proteome</keyword>
<reference evidence="2 3" key="1">
    <citation type="submission" date="2019-12" db="EMBL/GenBank/DDBJ databases">
        <title>Nocardia sp. nov. ET3-3 isolated from soil.</title>
        <authorList>
            <person name="Kanchanasin P."/>
            <person name="Tanasupawat S."/>
            <person name="Yuki M."/>
            <person name="Kudo T."/>
        </authorList>
    </citation>
    <scope>NUCLEOTIDE SEQUENCE [LARGE SCALE GENOMIC DNA]</scope>
    <source>
        <strain evidence="2 3">ET3-3</strain>
    </source>
</reference>
<dbReference type="Proteomes" id="UP000466794">
    <property type="component" value="Unassembled WGS sequence"/>
</dbReference>
<dbReference type="EMBL" id="WRPP01000005">
    <property type="protein sequence ID" value="MVU80452.1"/>
    <property type="molecule type" value="Genomic_DNA"/>
</dbReference>
<accession>A0A7K1V1U5</accession>
<evidence type="ECO:0000313" key="3">
    <source>
        <dbReference type="Proteomes" id="UP000466794"/>
    </source>
</evidence>
<comment type="caution">
    <text evidence="2">The sequence shown here is derived from an EMBL/GenBank/DDBJ whole genome shotgun (WGS) entry which is preliminary data.</text>
</comment>
<keyword evidence="1" id="KW-0732">Signal</keyword>
<dbReference type="RefSeq" id="WP_157390091.1">
    <property type="nucleotide sequence ID" value="NZ_WRPP01000005.1"/>
</dbReference>
<protein>
    <submittedName>
        <fullName evidence="2">Uncharacterized protein</fullName>
    </submittedName>
</protein>
<dbReference type="AlphaFoldDB" id="A0A7K1V1U5"/>
<name>A0A7K1V1U5_9NOCA</name>
<evidence type="ECO:0000313" key="2">
    <source>
        <dbReference type="EMBL" id="MVU80452.1"/>
    </source>
</evidence>
<feature type="signal peptide" evidence="1">
    <location>
        <begin position="1"/>
        <end position="23"/>
    </location>
</feature>